<keyword evidence="3 6" id="KW-0285">Flavoprotein</keyword>
<dbReference type="Proteomes" id="UP001231915">
    <property type="component" value="Unassembled WGS sequence"/>
</dbReference>
<keyword evidence="9" id="KW-1185">Reference proteome</keyword>
<organism evidence="8 9">
    <name type="scientific">Pseudoalteromonas obscura</name>
    <dbReference type="NCBI Taxonomy" id="3048491"/>
    <lineage>
        <taxon>Bacteria</taxon>
        <taxon>Pseudomonadati</taxon>
        <taxon>Pseudomonadota</taxon>
        <taxon>Gammaproteobacteria</taxon>
        <taxon>Alteromonadales</taxon>
        <taxon>Pseudoalteromonadaceae</taxon>
        <taxon>Pseudoalteromonas</taxon>
    </lineage>
</organism>
<evidence type="ECO:0000259" key="7">
    <source>
        <dbReference type="PROSITE" id="PS51645"/>
    </source>
</evidence>
<comment type="cofactor">
    <cofactor evidence="6">
        <name>(6R)-5,10-methylene-5,6,7,8-tetrahydrofolate</name>
        <dbReference type="ChEBI" id="CHEBI:15636"/>
    </cofactor>
    <text evidence="6">Binds 1 5,10-methenyltetrahydrofolate (MTHF) per subunit.</text>
</comment>
<dbReference type="InterPro" id="IPR036155">
    <property type="entry name" value="Crypto/Photolyase_N_sf"/>
</dbReference>
<evidence type="ECO:0000256" key="3">
    <source>
        <dbReference type="ARBA" id="ARBA00022630"/>
    </source>
</evidence>
<evidence type="ECO:0000256" key="5">
    <source>
        <dbReference type="ARBA" id="ARBA00022991"/>
    </source>
</evidence>
<dbReference type="InterPro" id="IPR014729">
    <property type="entry name" value="Rossmann-like_a/b/a_fold"/>
</dbReference>
<dbReference type="SUPFAM" id="SSF48173">
    <property type="entry name" value="Cryptochrome/photolyase FAD-binding domain"/>
    <property type="match status" value="1"/>
</dbReference>
<proteinExistence type="inferred from homology"/>
<dbReference type="Gene3D" id="1.10.579.10">
    <property type="entry name" value="DNA Cyclobutane Dipyrimidine Photolyase, subunit A, domain 3"/>
    <property type="match status" value="1"/>
</dbReference>
<dbReference type="NCBIfam" id="TIGR02765">
    <property type="entry name" value="crypto_DASH"/>
    <property type="match status" value="1"/>
</dbReference>
<dbReference type="Pfam" id="PF03441">
    <property type="entry name" value="FAD_binding_7"/>
    <property type="match status" value="1"/>
</dbReference>
<protein>
    <recommendedName>
        <fullName evidence="2 6">Cryptochrome DASH</fullName>
    </recommendedName>
</protein>
<comment type="caution">
    <text evidence="8">The sequence shown here is derived from an EMBL/GenBank/DDBJ whole genome shotgun (WGS) entry which is preliminary data.</text>
</comment>
<comment type="similarity">
    <text evidence="1 6">Belongs to the DNA photolyase class-1 family.</text>
</comment>
<gene>
    <name evidence="8" type="ORF">QNM18_08560</name>
</gene>
<dbReference type="InterPro" id="IPR006050">
    <property type="entry name" value="DNA_photolyase_N"/>
</dbReference>
<dbReference type="EMBL" id="JASJUT010000003">
    <property type="protein sequence ID" value="MDK2595088.1"/>
    <property type="molecule type" value="Genomic_DNA"/>
</dbReference>
<sequence>MSNALYWFTDDLRLQDNLTLNSTLYACKNILFIYVFDQALFMPTNYSHVHLGPKREQFINDSLIDIAEQLQQLGYELHVFQGNSRDVLNQVIEQTDIDIVGCHAGAGYYEQALLSDIKSDNGCVRFIHQHNNLLFGPQQLNDQDLSGSFSKFRKKVDKLATTEPTEDVFSDTLPLPLNLKVFNSKNYQLESQYSIGHHQFIGGERAAQNHLEEYFSKPAASTYKLTRNALDGKYSSTKFSPYLCVGNLSPRQIINHLMQYEKENGTNESTQWIRFELMWRDFFHHKAMLKGPMLFKFSGAQGVRPLTSYYPQRFKSWCCGTTQYPLVNAFMKELNETGFMSNRGRQIVASCLVNELQVDWRYGAAYFQQQLIDYDVASNWGNWQYIAGVGDDPRGGRHFNIEKQTQMYDPDGSFQKKWLCGSEPSLVDVDMVDWPVMRTDNGR</sequence>
<evidence type="ECO:0000313" key="8">
    <source>
        <dbReference type="EMBL" id="MDK2595088.1"/>
    </source>
</evidence>
<evidence type="ECO:0000256" key="2">
    <source>
        <dbReference type="ARBA" id="ARBA00017881"/>
    </source>
</evidence>
<dbReference type="Gene3D" id="3.40.50.620">
    <property type="entry name" value="HUPs"/>
    <property type="match status" value="1"/>
</dbReference>
<name>A0ABT7EJ93_9GAMM</name>
<dbReference type="PANTHER" id="PTHR11455">
    <property type="entry name" value="CRYPTOCHROME"/>
    <property type="match status" value="1"/>
</dbReference>
<reference evidence="8 9" key="1">
    <citation type="submission" date="2023-05" db="EMBL/GenBank/DDBJ databases">
        <title>Pseudoalteromonas ardens sp. nov., Pseudoalteromonas obscura sp. nov., and Pseudoalteromonas umbrosa sp. nov., isolated from the coral Montipora capitata.</title>
        <authorList>
            <person name="Thomas E.M."/>
            <person name="Smith E.M."/>
            <person name="Papke E."/>
            <person name="Shlafstein M.D."/>
            <person name="Oline D.K."/>
            <person name="Videau P."/>
            <person name="Saw J.H."/>
            <person name="Strangman W.K."/>
            <person name="Ushijima B."/>
        </authorList>
    </citation>
    <scope>NUCLEOTIDE SEQUENCE [LARGE SCALE GENOMIC DNA]</scope>
    <source>
        <strain evidence="8 9">P94</strain>
    </source>
</reference>
<keyword evidence="5 6" id="KW-0157">Chromophore</keyword>
<dbReference type="InterPro" id="IPR002081">
    <property type="entry name" value="Cryptochrome/DNA_photolyase_1"/>
</dbReference>
<evidence type="ECO:0000256" key="1">
    <source>
        <dbReference type="ARBA" id="ARBA00005862"/>
    </source>
</evidence>
<feature type="domain" description="Photolyase/cryptochrome alpha/beta" evidence="7">
    <location>
        <begin position="2"/>
        <end position="134"/>
    </location>
</feature>
<evidence type="ECO:0000256" key="4">
    <source>
        <dbReference type="ARBA" id="ARBA00022827"/>
    </source>
</evidence>
<dbReference type="InterPro" id="IPR014133">
    <property type="entry name" value="Cry_DASH"/>
</dbReference>
<dbReference type="PANTHER" id="PTHR11455:SF22">
    <property type="entry name" value="CRYPTOCHROME DASH"/>
    <property type="match status" value="1"/>
</dbReference>
<evidence type="ECO:0000256" key="6">
    <source>
        <dbReference type="RuleBase" id="RU367151"/>
    </source>
</evidence>
<dbReference type="PROSITE" id="PS51645">
    <property type="entry name" value="PHR_CRY_ALPHA_BETA"/>
    <property type="match status" value="1"/>
</dbReference>
<comment type="function">
    <text evidence="6">May have a photoreceptor function.</text>
</comment>
<keyword evidence="4 6" id="KW-0274">FAD</keyword>
<comment type="cofactor">
    <cofactor evidence="6">
        <name>FAD</name>
        <dbReference type="ChEBI" id="CHEBI:57692"/>
    </cofactor>
    <text evidence="6">Binds 1 FAD per subunit.</text>
</comment>
<dbReference type="RefSeq" id="WP_284136909.1">
    <property type="nucleotide sequence ID" value="NZ_JASJUT010000003.1"/>
</dbReference>
<dbReference type="Gene3D" id="1.25.40.80">
    <property type="match status" value="1"/>
</dbReference>
<accession>A0ABT7EJ93</accession>
<dbReference type="SUPFAM" id="SSF52425">
    <property type="entry name" value="Cryptochrome/photolyase, N-terminal domain"/>
    <property type="match status" value="1"/>
</dbReference>
<dbReference type="PRINTS" id="PR00147">
    <property type="entry name" value="DNAPHOTLYASE"/>
</dbReference>
<dbReference type="InterPro" id="IPR005101">
    <property type="entry name" value="Cryptochr/Photolyase_FAD-bd"/>
</dbReference>
<dbReference type="Pfam" id="PF00875">
    <property type="entry name" value="DNA_photolyase"/>
    <property type="match status" value="1"/>
</dbReference>
<evidence type="ECO:0000313" key="9">
    <source>
        <dbReference type="Proteomes" id="UP001231915"/>
    </source>
</evidence>
<dbReference type="InterPro" id="IPR036134">
    <property type="entry name" value="Crypto/Photolyase_FAD-like_sf"/>
</dbReference>